<evidence type="ECO:0000256" key="2">
    <source>
        <dbReference type="ARBA" id="ARBA00022918"/>
    </source>
</evidence>
<dbReference type="InterPro" id="IPR043502">
    <property type="entry name" value="DNA/RNA_pol_sf"/>
</dbReference>
<dbReference type="InterPro" id="IPR036397">
    <property type="entry name" value="RNaseH_sf"/>
</dbReference>
<name>A0ABM3LIA7_BICAN</name>
<evidence type="ECO:0000259" key="3">
    <source>
        <dbReference type="PROSITE" id="PS50175"/>
    </source>
</evidence>
<keyword evidence="2" id="KW-0548">Nucleotidyltransferase</keyword>
<dbReference type="Pfam" id="PF03564">
    <property type="entry name" value="DUF1759"/>
    <property type="match status" value="1"/>
</dbReference>
<feature type="domain" description="Integrase catalytic" evidence="4">
    <location>
        <begin position="1233"/>
        <end position="1424"/>
    </location>
</feature>
<proteinExistence type="predicted"/>
<keyword evidence="2" id="KW-0808">Transferase</keyword>
<dbReference type="SUPFAM" id="SSF50630">
    <property type="entry name" value="Acid proteases"/>
    <property type="match status" value="1"/>
</dbReference>
<dbReference type="InterPro" id="IPR012337">
    <property type="entry name" value="RNaseH-like_sf"/>
</dbReference>
<dbReference type="GeneID" id="128198305"/>
<dbReference type="Pfam" id="PF18701">
    <property type="entry name" value="DUF5641"/>
    <property type="match status" value="1"/>
</dbReference>
<dbReference type="Pfam" id="PF05380">
    <property type="entry name" value="Peptidase_A17"/>
    <property type="match status" value="1"/>
</dbReference>
<reference evidence="6" key="1">
    <citation type="submission" date="2025-08" db="UniProtKB">
        <authorList>
            <consortium name="RefSeq"/>
        </authorList>
    </citation>
    <scope>IDENTIFICATION</scope>
</reference>
<evidence type="ECO:0000256" key="1">
    <source>
        <dbReference type="ARBA" id="ARBA00022801"/>
    </source>
</evidence>
<dbReference type="Pfam" id="PF00077">
    <property type="entry name" value="RVP"/>
    <property type="match status" value="1"/>
</dbReference>
<dbReference type="SUPFAM" id="SSF53098">
    <property type="entry name" value="Ribonuclease H-like"/>
    <property type="match status" value="1"/>
</dbReference>
<accession>A0ABM3LIA7</accession>
<evidence type="ECO:0000259" key="4">
    <source>
        <dbReference type="PROSITE" id="PS50994"/>
    </source>
</evidence>
<organism evidence="5 6">
    <name type="scientific">Bicyclus anynana</name>
    <name type="common">Squinting bush brown butterfly</name>
    <dbReference type="NCBI Taxonomy" id="110368"/>
    <lineage>
        <taxon>Eukaryota</taxon>
        <taxon>Metazoa</taxon>
        <taxon>Ecdysozoa</taxon>
        <taxon>Arthropoda</taxon>
        <taxon>Hexapoda</taxon>
        <taxon>Insecta</taxon>
        <taxon>Pterygota</taxon>
        <taxon>Neoptera</taxon>
        <taxon>Endopterygota</taxon>
        <taxon>Lepidoptera</taxon>
        <taxon>Glossata</taxon>
        <taxon>Ditrysia</taxon>
        <taxon>Papilionoidea</taxon>
        <taxon>Nymphalidae</taxon>
        <taxon>Satyrinae</taxon>
        <taxon>Satyrini</taxon>
        <taxon>Mycalesina</taxon>
        <taxon>Bicyclus</taxon>
    </lineage>
</organism>
<dbReference type="InterPro" id="IPR001995">
    <property type="entry name" value="Peptidase_A2_cat"/>
</dbReference>
<dbReference type="InterPro" id="IPR040676">
    <property type="entry name" value="DUF5641"/>
</dbReference>
<dbReference type="InterPro" id="IPR001584">
    <property type="entry name" value="Integrase_cat-core"/>
</dbReference>
<feature type="domain" description="Peptidase A2" evidence="3">
    <location>
        <begin position="277"/>
        <end position="361"/>
    </location>
</feature>
<keyword evidence="2" id="KW-0695">RNA-directed DNA polymerase</keyword>
<gene>
    <name evidence="6" type="primary">LOC128198305</name>
</gene>
<dbReference type="Gene3D" id="2.40.70.10">
    <property type="entry name" value="Acid Proteases"/>
    <property type="match status" value="1"/>
</dbReference>
<dbReference type="PANTHER" id="PTHR47331:SF1">
    <property type="entry name" value="GAG-LIKE PROTEIN"/>
    <property type="match status" value="1"/>
</dbReference>
<keyword evidence="5" id="KW-1185">Reference proteome</keyword>
<dbReference type="SUPFAM" id="SSF56672">
    <property type="entry name" value="DNA/RNA polymerases"/>
    <property type="match status" value="1"/>
</dbReference>
<evidence type="ECO:0000313" key="5">
    <source>
        <dbReference type="Proteomes" id="UP001652582"/>
    </source>
</evidence>
<dbReference type="PANTHER" id="PTHR47331">
    <property type="entry name" value="PHD-TYPE DOMAIN-CONTAINING PROTEIN"/>
    <property type="match status" value="1"/>
</dbReference>
<dbReference type="RefSeq" id="XP_052738809.1">
    <property type="nucleotide sequence ID" value="XM_052882849.1"/>
</dbReference>
<evidence type="ECO:0000313" key="6">
    <source>
        <dbReference type="RefSeq" id="XP_052738809.1"/>
    </source>
</evidence>
<protein>
    <submittedName>
        <fullName evidence="6">Uncharacterized protein LOC128198305</fullName>
    </submittedName>
</protein>
<sequence length="1540" mass="175948">MPPTQDQTHLLAVLEDTATLFRKTQVNLKKCPKSRLTKGYIEARIQILEDYWTTFKSAHHDLAKITPKEQKGSLPYFLNEEFFIYEDLYNILQGDLRDMLSTLNEIENESRASNMSTSTGNIGGGKQNVHLPKISLPVFGGNYEEFPSYKDLFLSLVHHNDSLSDVQKLHYLKTTVTGEAAMLLKNIQKLDPETHKQWEDFAHKDNIDELPTWKDLEKFLQNKFRTLELVAPTTSKVTKEKVQVNTKVTDNREHASTALLATATVKIMDDNGHYTIVRALVDTGSQASFVSERAIQLLKLKRTKVNGTITGIGSTHTNVKQSTQVNVLSTHDEGFKINIKTYIIPTHLITRLPTKTITNNTWPHIQGLVLADPSFTQPGRVDMLLGVDVCAQIMKSEIIKGPPGTPCAQNTSLGWILFGTVHDKIQEDEIISMHLNLDLDDMLKNMWEQERNETRLPTPEERKCEEIYNTTTTRTEEGRYIVKLPTKTEKLKCVEGNTRDIALKRLYQLEKRLEKDEKLKKEYIEIMEEYKTLNHMEEVPKEEMKVPAVYLPHHAVIKYEKETSKVRPVFNASQKGSNKVSLNDELLVGPQLQDDMRSLILRWRMKRVCFVADIQKMYRQILVTKEDSNLQRILWRSNQDEPVKDYRLGRVTFGTASAPYLAVRTLHQVATDEGYEHTDAAQVIKQDFYMDDLMSGKDNLQEAIKIAKDIDSILRRGGFIIQKWCSNNAEFLKQFELSQRSTKVNLEIHIDGSIRALGLNWNIGTDKFQYNLNLPALTDRITKRTILSDIQRLFDPLGWLAPSILPAKLLIQKLWLQGMAWDENVTEEIAQEWMDLRNSFLNLPGIEIDRWLQTSESLMKNVSVHGFCDASNRAYGAVAYMRVITVEGKVTITIIAAKSRVASTKAKSLPRLELNGAVLLAGLLKQIKEAMKIPTSQIYAWTDSTIVLSWLFGDPARWNIYVRNRVVEILEDIGNHNWYHVQSQDNPADLASRGMPLTSLKENKLWWNGPEWLHKKEIEYSRPKNISTNLERKEVIEVNSKIENGKASLISKIENCDDLTELLKVITYSKRFLKGKKLQDKDTVITTSELNDALKTCIKLTQQQSFKEDIHNIKTKGEVQAKSSLKSLNPYLDGDDVLRVGGRLRHASVNEDTRNPVILSHDTYLAKLLVDDAHLKTLHGGPQQMLGYLRLKYWILKSKNLVKLKFRKCLICAKQKAAVKSQLMGDLPRERVTPTRPFLNSSTDFAGPYQVLSSKGRGMRTTKAYVCIFVCMSTKAIHLELVGDMTSESFIGAMKRFTARRGKCAHMWSDQGRTFIGANKELAAAWAEAKLEFDGQIAESLALDGTQWHFIPAYSPHMGGLWEAGVKSMKYHLKRIMQSNLTYEEMSTLLCQIEACLNSRPLCPIEDDDDAPLLTPAHFLVGESLNTIPSPNLENISMTYLSRWQRLQKLLQDFWHRWQSEYLNRLQQRHKWCKRTRELDIGQIVTIKSDNLPPGKWMLGRITGKHPGNDGVTRVYSVKSGDNITKRSSNKLCLLPIYID</sequence>
<dbReference type="InterPro" id="IPR021109">
    <property type="entry name" value="Peptidase_aspartic_dom_sf"/>
</dbReference>
<dbReference type="InterPro" id="IPR008042">
    <property type="entry name" value="Retrotrans_Pao"/>
</dbReference>
<dbReference type="Proteomes" id="UP001652582">
    <property type="component" value="Chromosome 8"/>
</dbReference>
<dbReference type="InterPro" id="IPR018061">
    <property type="entry name" value="Retropepsins"/>
</dbReference>
<keyword evidence="1" id="KW-0378">Hydrolase</keyword>
<dbReference type="PROSITE" id="PS50994">
    <property type="entry name" value="INTEGRASE"/>
    <property type="match status" value="1"/>
</dbReference>
<dbReference type="PROSITE" id="PS50175">
    <property type="entry name" value="ASP_PROT_RETROV"/>
    <property type="match status" value="1"/>
</dbReference>
<dbReference type="CDD" id="cd01644">
    <property type="entry name" value="RT_pepA17"/>
    <property type="match status" value="1"/>
</dbReference>
<dbReference type="InterPro" id="IPR005312">
    <property type="entry name" value="DUF1759"/>
</dbReference>
<dbReference type="Gene3D" id="3.30.420.10">
    <property type="entry name" value="Ribonuclease H-like superfamily/Ribonuclease H"/>
    <property type="match status" value="1"/>
</dbReference>